<reference evidence="1 2" key="1">
    <citation type="submission" date="2019-03" db="EMBL/GenBank/DDBJ databases">
        <title>Single cell metagenomics reveals metabolic interactions within the superorganism composed of flagellate Streblomastix strix and complex community of Bacteroidetes bacteria on its surface.</title>
        <authorList>
            <person name="Treitli S.C."/>
            <person name="Kolisko M."/>
            <person name="Husnik F."/>
            <person name="Keeling P."/>
            <person name="Hampl V."/>
        </authorList>
    </citation>
    <scope>NUCLEOTIDE SEQUENCE [LARGE SCALE GENOMIC DNA]</scope>
    <source>
        <strain evidence="1">ST1C</strain>
    </source>
</reference>
<organism evidence="1 2">
    <name type="scientific">Streblomastix strix</name>
    <dbReference type="NCBI Taxonomy" id="222440"/>
    <lineage>
        <taxon>Eukaryota</taxon>
        <taxon>Metamonada</taxon>
        <taxon>Preaxostyla</taxon>
        <taxon>Oxymonadida</taxon>
        <taxon>Streblomastigidae</taxon>
        <taxon>Streblomastix</taxon>
    </lineage>
</organism>
<dbReference type="Proteomes" id="UP000324800">
    <property type="component" value="Unassembled WGS sequence"/>
</dbReference>
<dbReference type="AlphaFoldDB" id="A0A5J4UGA4"/>
<accession>A0A5J4UGA4</accession>
<feature type="non-terminal residue" evidence="1">
    <location>
        <position position="1"/>
    </location>
</feature>
<evidence type="ECO:0000313" key="1">
    <source>
        <dbReference type="EMBL" id="KAA6368912.1"/>
    </source>
</evidence>
<gene>
    <name evidence="1" type="ORF">EZS28_035561</name>
</gene>
<proteinExistence type="predicted"/>
<protein>
    <submittedName>
        <fullName evidence="1">Uncharacterized protein</fullName>
    </submittedName>
</protein>
<sequence length="200" mass="23156">REKHLNLCQMTKQPSKSAQGHAQSNILKLSDITYLINDLLTGNADMQAQITQKLVAYTVNERKHRTIIDCIRFAQHTHQELPSNQRFINEKCIRFENVDENGSFEESLLFNPRLSNGLDVDNDYDDYDFVFCCNELVQNEIGANGDEKFVDPNIQLLSFLFPTFELSLFLFEEGTEQDEIQVNDQFEGVDVEDYDENVFV</sequence>
<comment type="caution">
    <text evidence="1">The sequence shown here is derived from an EMBL/GenBank/DDBJ whole genome shotgun (WGS) entry which is preliminary data.</text>
</comment>
<name>A0A5J4UGA4_9EUKA</name>
<evidence type="ECO:0000313" key="2">
    <source>
        <dbReference type="Proteomes" id="UP000324800"/>
    </source>
</evidence>
<dbReference type="EMBL" id="SNRW01016874">
    <property type="protein sequence ID" value="KAA6368912.1"/>
    <property type="molecule type" value="Genomic_DNA"/>
</dbReference>